<evidence type="ECO:0000313" key="1">
    <source>
        <dbReference type="EMBL" id="KAJ4938930.1"/>
    </source>
</evidence>
<evidence type="ECO:0000313" key="2">
    <source>
        <dbReference type="Proteomes" id="UP001219934"/>
    </source>
</evidence>
<accession>A0AAD6B6E3</accession>
<dbReference type="Proteomes" id="UP001219934">
    <property type="component" value="Unassembled WGS sequence"/>
</dbReference>
<organism evidence="1 2">
    <name type="scientific">Pogonophryne albipinna</name>
    <dbReference type="NCBI Taxonomy" id="1090488"/>
    <lineage>
        <taxon>Eukaryota</taxon>
        <taxon>Metazoa</taxon>
        <taxon>Chordata</taxon>
        <taxon>Craniata</taxon>
        <taxon>Vertebrata</taxon>
        <taxon>Euteleostomi</taxon>
        <taxon>Actinopterygii</taxon>
        <taxon>Neopterygii</taxon>
        <taxon>Teleostei</taxon>
        <taxon>Neoteleostei</taxon>
        <taxon>Acanthomorphata</taxon>
        <taxon>Eupercaria</taxon>
        <taxon>Perciformes</taxon>
        <taxon>Notothenioidei</taxon>
        <taxon>Pogonophryne</taxon>
    </lineage>
</organism>
<reference evidence="1" key="1">
    <citation type="submission" date="2022-11" db="EMBL/GenBank/DDBJ databases">
        <title>Chromosome-level genome of Pogonophryne albipinna.</title>
        <authorList>
            <person name="Jo E."/>
        </authorList>
    </citation>
    <scope>NUCLEOTIDE SEQUENCE</scope>
    <source>
        <strain evidence="1">SGF0006</strain>
        <tissue evidence="1">Muscle</tissue>
    </source>
</reference>
<gene>
    <name evidence="1" type="ORF">JOQ06_028396</name>
</gene>
<dbReference type="EMBL" id="JAPTMU010000008">
    <property type="protein sequence ID" value="KAJ4938930.1"/>
    <property type="molecule type" value="Genomic_DNA"/>
</dbReference>
<dbReference type="AlphaFoldDB" id="A0AAD6B6E3"/>
<name>A0AAD6B6E3_9TELE</name>
<comment type="caution">
    <text evidence="1">The sequence shown here is derived from an EMBL/GenBank/DDBJ whole genome shotgun (WGS) entry which is preliminary data.</text>
</comment>
<keyword evidence="2" id="KW-1185">Reference proteome</keyword>
<proteinExistence type="predicted"/>
<protein>
    <submittedName>
        <fullName evidence="1">Uncharacterized protein</fullName>
    </submittedName>
</protein>
<sequence length="80" mass="8223">MLHSASEKGGTGEDGMLPACLLRGPSLCMTWTQALVTRLAPAYVSSPSEGSGAAMWHLLPGGRPRGWGLALCSPGLSAEL</sequence>